<evidence type="ECO:0000313" key="5">
    <source>
        <dbReference type="EMBL" id="MBB4693580.1"/>
    </source>
</evidence>
<feature type="domain" description="Recombinase" evidence="4">
    <location>
        <begin position="54"/>
        <end position="139"/>
    </location>
</feature>
<name>A0A7W7G2Y0_9ACTN</name>
<accession>A0A7W7G2Y0</accession>
<feature type="compositionally biased region" description="Basic and acidic residues" evidence="3">
    <location>
        <begin position="306"/>
        <end position="320"/>
    </location>
</feature>
<dbReference type="AlphaFoldDB" id="A0A7W7G2Y0"/>
<dbReference type="Pfam" id="PF07508">
    <property type="entry name" value="Recombinase"/>
    <property type="match status" value="1"/>
</dbReference>
<dbReference type="InterPro" id="IPR038109">
    <property type="entry name" value="DNA_bind_recomb_sf"/>
</dbReference>
<dbReference type="InterPro" id="IPR050639">
    <property type="entry name" value="SSR_resolvase"/>
</dbReference>
<dbReference type="Gene3D" id="3.90.1750.20">
    <property type="entry name" value="Putative Large Serine Recombinase, Chain B, Domain 2"/>
    <property type="match status" value="1"/>
</dbReference>
<keyword evidence="2" id="KW-0233">DNA recombination</keyword>
<reference evidence="5 6" key="1">
    <citation type="submission" date="2020-08" db="EMBL/GenBank/DDBJ databases">
        <title>Sequencing the genomes of 1000 actinobacteria strains.</title>
        <authorList>
            <person name="Klenk H.-P."/>
        </authorList>
    </citation>
    <scope>NUCLEOTIDE SEQUENCE [LARGE SCALE GENOMIC DNA]</scope>
    <source>
        <strain evidence="5 6">DSM 45518</strain>
    </source>
</reference>
<feature type="compositionally biased region" description="Basic and acidic residues" evidence="3">
    <location>
        <begin position="250"/>
        <end position="261"/>
    </location>
</feature>
<evidence type="ECO:0000256" key="2">
    <source>
        <dbReference type="ARBA" id="ARBA00023172"/>
    </source>
</evidence>
<gene>
    <name evidence="5" type="ORF">BKA14_003728</name>
</gene>
<dbReference type="EMBL" id="JACHMF010000001">
    <property type="protein sequence ID" value="MBB4693580.1"/>
    <property type="molecule type" value="Genomic_DNA"/>
</dbReference>
<proteinExistence type="predicted"/>
<dbReference type="PANTHER" id="PTHR30461">
    <property type="entry name" value="DNA-INVERTASE FROM LAMBDOID PROPHAGE"/>
    <property type="match status" value="1"/>
</dbReference>
<evidence type="ECO:0000256" key="3">
    <source>
        <dbReference type="SAM" id="MobiDB-lite"/>
    </source>
</evidence>
<feature type="region of interest" description="Disordered" evidence="3">
    <location>
        <begin position="132"/>
        <end position="152"/>
    </location>
</feature>
<organism evidence="5 6">
    <name type="scientific">Paractinoplanes abujensis</name>
    <dbReference type="NCBI Taxonomy" id="882441"/>
    <lineage>
        <taxon>Bacteria</taxon>
        <taxon>Bacillati</taxon>
        <taxon>Actinomycetota</taxon>
        <taxon>Actinomycetes</taxon>
        <taxon>Micromonosporales</taxon>
        <taxon>Micromonosporaceae</taxon>
        <taxon>Paractinoplanes</taxon>
    </lineage>
</organism>
<dbReference type="GO" id="GO:0003677">
    <property type="term" value="F:DNA binding"/>
    <property type="evidence" value="ECO:0007669"/>
    <property type="project" value="UniProtKB-KW"/>
</dbReference>
<keyword evidence="6" id="KW-1185">Reference proteome</keyword>
<evidence type="ECO:0000259" key="4">
    <source>
        <dbReference type="Pfam" id="PF07508"/>
    </source>
</evidence>
<keyword evidence="1" id="KW-0238">DNA-binding</keyword>
<dbReference type="Proteomes" id="UP000542742">
    <property type="component" value="Unassembled WGS sequence"/>
</dbReference>
<dbReference type="InterPro" id="IPR011109">
    <property type="entry name" value="DNA_bind_recombinase_dom"/>
</dbReference>
<feature type="region of interest" description="Disordered" evidence="3">
    <location>
        <begin position="177"/>
        <end position="334"/>
    </location>
</feature>
<evidence type="ECO:0000313" key="6">
    <source>
        <dbReference type="Proteomes" id="UP000542742"/>
    </source>
</evidence>
<feature type="compositionally biased region" description="Low complexity" evidence="3">
    <location>
        <begin position="322"/>
        <end position="334"/>
    </location>
</feature>
<feature type="compositionally biased region" description="Basic and acidic residues" evidence="3">
    <location>
        <begin position="277"/>
        <end position="293"/>
    </location>
</feature>
<protein>
    <recommendedName>
        <fullName evidence="4">Recombinase domain-containing protein</fullName>
    </recommendedName>
</protein>
<evidence type="ECO:0000256" key="1">
    <source>
        <dbReference type="ARBA" id="ARBA00023125"/>
    </source>
</evidence>
<dbReference type="PANTHER" id="PTHR30461:SF2">
    <property type="entry name" value="SERINE RECOMBINASE PINE-RELATED"/>
    <property type="match status" value="1"/>
</dbReference>
<sequence length="334" mass="38063">MPTRPVISTSIPVSSAVSRTAVSGSDSPWSMPPPGRAQLSLSERRISRMAPAYPHRHTQVWETTAVRAILQNPRYTGRQVWNRARTNEVLIDVDDVALGHENRHRWNDPSQWAWSRSESHTPLISTEHYERAQRTVKTRGAIGEGGKAPRRSRHPYLFRGLLRCGLCDRVMGGQRQPRTHLLPVQGIPRLRQPARHRPSARPLPPARSDHGSSRPLPQRRAGKRQPHRDAEADCRCQPPRCARSASRGRRGAEAARDDQRLRRQNRPLPEHRRCRRRPDTLGRLDQRDHRDQEGGANPTRLHRGTTRTDERRADRRDRRSAGRAPRPAEASGPA</sequence>
<comment type="caution">
    <text evidence="5">The sequence shown here is derived from an EMBL/GenBank/DDBJ whole genome shotgun (WGS) entry which is preliminary data.</text>
</comment>
<dbReference type="GO" id="GO:0000150">
    <property type="term" value="F:DNA strand exchange activity"/>
    <property type="evidence" value="ECO:0007669"/>
    <property type="project" value="InterPro"/>
</dbReference>